<feature type="region of interest" description="Disordered" evidence="1">
    <location>
        <begin position="264"/>
        <end position="348"/>
    </location>
</feature>
<dbReference type="Proteomes" id="UP000626109">
    <property type="component" value="Unassembled WGS sequence"/>
</dbReference>
<evidence type="ECO:0000313" key="3">
    <source>
        <dbReference type="EMBL" id="CAE8679302.1"/>
    </source>
</evidence>
<evidence type="ECO:0000256" key="1">
    <source>
        <dbReference type="SAM" id="MobiDB-lite"/>
    </source>
</evidence>
<dbReference type="GO" id="GO:0008610">
    <property type="term" value="P:lipid biosynthetic process"/>
    <property type="evidence" value="ECO:0007669"/>
    <property type="project" value="UniProtKB-ARBA"/>
</dbReference>
<dbReference type="GO" id="GO:0016717">
    <property type="term" value="F:oxidoreductase activity, acting on paired donors, with oxidation of a pair of donors resulting in the reduction of molecular oxygen to two molecules of water"/>
    <property type="evidence" value="ECO:0007669"/>
    <property type="project" value="TreeGrafter"/>
</dbReference>
<organism evidence="3 4">
    <name type="scientific">Polarella glacialis</name>
    <name type="common">Dinoflagellate</name>
    <dbReference type="NCBI Taxonomy" id="89957"/>
    <lineage>
        <taxon>Eukaryota</taxon>
        <taxon>Sar</taxon>
        <taxon>Alveolata</taxon>
        <taxon>Dinophyceae</taxon>
        <taxon>Suessiales</taxon>
        <taxon>Suessiaceae</taxon>
        <taxon>Polarella</taxon>
    </lineage>
</organism>
<dbReference type="PANTHER" id="PTHR19353">
    <property type="entry name" value="FATTY ACID DESATURASE 2"/>
    <property type="match status" value="1"/>
</dbReference>
<evidence type="ECO:0000259" key="2">
    <source>
        <dbReference type="Pfam" id="PF00487"/>
    </source>
</evidence>
<sequence>YSVLTRRAVGYYYGSLHLRAMGMTKHLWHHVHTNDPRLDPDWGNMSWVTWVRRHSSAAWMPCHLWQCWYWLATTALVEPAMELSQVACASLAAVGALLEPPKPGSQAFGRRLEHALATWTEVTFNPAYQLAAFLVQPFWRQLGTLLLARGVSRLVLYPFSEVQHYMPEHYEAVGQETSEWVVGQLLSTANLKFGSRLAWWMDFLMFHGDSHQIEHHLWPAMSFVRYGQAAQVVRRTCAELGLPYHEVSYWEGYRKIWQQVSENTAPSVPVPPVIDAKSPSRDRPGGERKRPRPEETSSSDEESSSVHGPCPVVERPSPEEEEEEGSASKATRRRCRQRSECSGGPVQR</sequence>
<name>A0A813JND9_POLGL</name>
<dbReference type="InterPro" id="IPR012171">
    <property type="entry name" value="Fatty_acid_desaturase"/>
</dbReference>
<proteinExistence type="predicted"/>
<dbReference type="GO" id="GO:0016020">
    <property type="term" value="C:membrane"/>
    <property type="evidence" value="ECO:0007669"/>
    <property type="project" value="TreeGrafter"/>
</dbReference>
<gene>
    <name evidence="3" type="ORF">PGLA2088_LOCUS21289</name>
</gene>
<dbReference type="Pfam" id="PF00487">
    <property type="entry name" value="FA_desaturase"/>
    <property type="match status" value="1"/>
</dbReference>
<feature type="domain" description="Fatty acid desaturase" evidence="2">
    <location>
        <begin position="25"/>
        <end position="247"/>
    </location>
</feature>
<evidence type="ECO:0000313" key="4">
    <source>
        <dbReference type="Proteomes" id="UP000626109"/>
    </source>
</evidence>
<comment type="caution">
    <text evidence="3">The sequence shown here is derived from an EMBL/GenBank/DDBJ whole genome shotgun (WGS) entry which is preliminary data.</text>
</comment>
<protein>
    <recommendedName>
        <fullName evidence="2">Fatty acid desaturase domain-containing protein</fullName>
    </recommendedName>
</protein>
<dbReference type="InterPro" id="IPR005804">
    <property type="entry name" value="FA_desaturase_dom"/>
</dbReference>
<accession>A0A813JND9</accession>
<feature type="compositionally biased region" description="Basic and acidic residues" evidence="1">
    <location>
        <begin position="278"/>
        <end position="295"/>
    </location>
</feature>
<feature type="non-terminal residue" evidence="3">
    <location>
        <position position="1"/>
    </location>
</feature>
<dbReference type="AlphaFoldDB" id="A0A813JND9"/>
<dbReference type="PANTHER" id="PTHR19353:SF19">
    <property type="entry name" value="DELTA(5) FATTY ACID DESATURASE C-RELATED"/>
    <property type="match status" value="1"/>
</dbReference>
<dbReference type="EMBL" id="CAJNNW010025756">
    <property type="protein sequence ID" value="CAE8679302.1"/>
    <property type="molecule type" value="Genomic_DNA"/>
</dbReference>
<reference evidence="3" key="1">
    <citation type="submission" date="2021-02" db="EMBL/GenBank/DDBJ databases">
        <authorList>
            <person name="Dougan E. K."/>
            <person name="Rhodes N."/>
            <person name="Thang M."/>
            <person name="Chan C."/>
        </authorList>
    </citation>
    <scope>NUCLEOTIDE SEQUENCE</scope>
</reference>